<keyword evidence="3" id="KW-0862">Zinc</keyword>
<dbReference type="AlphaFoldDB" id="A0A183J976"/>
<evidence type="ECO:0000259" key="5">
    <source>
        <dbReference type="PROSITE" id="PS50865"/>
    </source>
</evidence>
<dbReference type="PANTHER" id="PTHR12197:SF300">
    <property type="entry name" value="HISTONE-LYSINE N-METHYLTRANSFERASE SET-18"/>
    <property type="match status" value="1"/>
</dbReference>
<keyword evidence="2 4" id="KW-0863">Zinc-finger</keyword>
<dbReference type="PANTHER" id="PTHR12197">
    <property type="entry name" value="HISTONE-LYSINE N-METHYLTRANSFERASE SMYD"/>
    <property type="match status" value="1"/>
</dbReference>
<evidence type="ECO:0000256" key="1">
    <source>
        <dbReference type="ARBA" id="ARBA00022723"/>
    </source>
</evidence>
<keyword evidence="7" id="KW-1185">Reference proteome</keyword>
<evidence type="ECO:0000256" key="2">
    <source>
        <dbReference type="ARBA" id="ARBA00022771"/>
    </source>
</evidence>
<feature type="domain" description="MYND-type" evidence="5">
    <location>
        <begin position="1"/>
        <end position="26"/>
    </location>
</feature>
<gene>
    <name evidence="6" type="ORF">SBAD_LOCUS12424</name>
</gene>
<dbReference type="GO" id="GO:0008270">
    <property type="term" value="F:zinc ion binding"/>
    <property type="evidence" value="ECO:0007669"/>
    <property type="project" value="UniProtKB-KW"/>
</dbReference>
<dbReference type="PROSITE" id="PS50865">
    <property type="entry name" value="ZF_MYND_2"/>
    <property type="match status" value="1"/>
</dbReference>
<dbReference type="Proteomes" id="UP000270296">
    <property type="component" value="Unassembled WGS sequence"/>
</dbReference>
<evidence type="ECO:0000313" key="6">
    <source>
        <dbReference type="EMBL" id="VDP48227.1"/>
    </source>
</evidence>
<dbReference type="WBParaSite" id="SBAD_0001283201-mRNA-1">
    <property type="protein sequence ID" value="SBAD_0001283201-mRNA-1"/>
    <property type="gene ID" value="SBAD_0001283201"/>
</dbReference>
<evidence type="ECO:0000256" key="4">
    <source>
        <dbReference type="PROSITE-ProRule" id="PRU00134"/>
    </source>
</evidence>
<evidence type="ECO:0000313" key="8">
    <source>
        <dbReference type="WBParaSite" id="SBAD_0001283201-mRNA-1"/>
    </source>
</evidence>
<dbReference type="OrthoDB" id="265717at2759"/>
<accession>A0A183J976</accession>
<evidence type="ECO:0000313" key="7">
    <source>
        <dbReference type="Proteomes" id="UP000270296"/>
    </source>
</evidence>
<evidence type="ECO:0000256" key="3">
    <source>
        <dbReference type="ARBA" id="ARBA00022833"/>
    </source>
</evidence>
<dbReference type="InterPro" id="IPR002893">
    <property type="entry name" value="Znf_MYND"/>
</dbReference>
<sequence length="140" mass="16382">CSGCHWFRYCDKSCQRAGWCDHKLECERLRQSFPHLPLTDVLFLGRVIDKLNFMQQHGHTRQYQAQREFADLMSHEDEVRADDAKMNQFDAMYDKAQRFLTCHMPSKEQFFTIFCKTCINSHTIHSNSGAEIGMALDLGK</sequence>
<keyword evidence="1" id="KW-0479">Metal-binding</keyword>
<organism evidence="8">
    <name type="scientific">Soboliphyme baturini</name>
    <dbReference type="NCBI Taxonomy" id="241478"/>
    <lineage>
        <taxon>Eukaryota</taxon>
        <taxon>Metazoa</taxon>
        <taxon>Ecdysozoa</taxon>
        <taxon>Nematoda</taxon>
        <taxon>Enoplea</taxon>
        <taxon>Dorylaimia</taxon>
        <taxon>Dioctophymatida</taxon>
        <taxon>Dioctophymatoidea</taxon>
        <taxon>Soboliphymatidae</taxon>
        <taxon>Soboliphyme</taxon>
    </lineage>
</organism>
<dbReference type="EMBL" id="UZAM01017760">
    <property type="protein sequence ID" value="VDP48227.1"/>
    <property type="molecule type" value="Genomic_DNA"/>
</dbReference>
<reference evidence="8" key="1">
    <citation type="submission" date="2016-06" db="UniProtKB">
        <authorList>
            <consortium name="WormBaseParasite"/>
        </authorList>
    </citation>
    <scope>IDENTIFICATION</scope>
</reference>
<dbReference type="InterPro" id="IPR050869">
    <property type="entry name" value="H3K4_H4K5_MeTrfase"/>
</dbReference>
<dbReference type="Gene3D" id="6.10.140.2220">
    <property type="match status" value="1"/>
</dbReference>
<dbReference type="GO" id="GO:0005634">
    <property type="term" value="C:nucleus"/>
    <property type="evidence" value="ECO:0007669"/>
    <property type="project" value="TreeGrafter"/>
</dbReference>
<reference evidence="6 7" key="2">
    <citation type="submission" date="2018-11" db="EMBL/GenBank/DDBJ databases">
        <authorList>
            <consortium name="Pathogen Informatics"/>
        </authorList>
    </citation>
    <scope>NUCLEOTIDE SEQUENCE [LARGE SCALE GENOMIC DNA]</scope>
</reference>
<name>A0A183J976_9BILA</name>
<proteinExistence type="predicted"/>
<protein>
    <submittedName>
        <fullName evidence="8">MYND-type domain-containing protein</fullName>
    </submittedName>
</protein>
<dbReference type="SUPFAM" id="SSF144232">
    <property type="entry name" value="HIT/MYND zinc finger-like"/>
    <property type="match status" value="1"/>
</dbReference>